<evidence type="ECO:0000256" key="1">
    <source>
        <dbReference type="ARBA" id="ARBA00000900"/>
    </source>
</evidence>
<accession>A0A1W4W9X0</accession>
<evidence type="ECO:0000256" key="2">
    <source>
        <dbReference type="ARBA" id="ARBA00004585"/>
    </source>
</evidence>
<comment type="pathway">
    <text evidence="3">Protein modification; protein ubiquitination.</text>
</comment>
<sequence length="283" mass="33366">MNFRAASVVDILRCSQKDNFIIGKLQSSIFEILKILGNEYRHQNTIKNLSSALYFLLTSCSNLQSFGEEYSGIIRFDSRTKTLPSQFTHLLWLVLYITGDNIFNNILHKNKHFITKSKSLTEEAKNALLCCLYFLKTNKHMFVRLHTALFYIKGDYYYISNFLFGIRYILLRQWYQDNNYSQNFKFLGKVLLLYLCFYLVHQIKFSKTSQEQIDHQLKEFKTGKKVVNSCLICSKDRKYVITTFCGHLFCWDCIQSCLLYQEVCPVCRESVNPNKTIMLQNYS</sequence>
<dbReference type="Gene3D" id="3.30.40.10">
    <property type="entry name" value="Zinc/RING finger domain, C3HC4 (zinc finger)"/>
    <property type="match status" value="1"/>
</dbReference>
<keyword evidence="12" id="KW-0833">Ubl conjugation pathway</keyword>
<keyword evidence="6" id="KW-0813">Transport</keyword>
<evidence type="ECO:0000256" key="7">
    <source>
        <dbReference type="ARBA" id="ARBA00022593"/>
    </source>
</evidence>
<keyword evidence="10" id="KW-0479">Metal-binding</keyword>
<keyword evidence="8" id="KW-0808">Transferase</keyword>
<dbReference type="PROSITE" id="PS50089">
    <property type="entry name" value="ZF_RING_2"/>
    <property type="match status" value="1"/>
</dbReference>
<name>A0A1W4W9X0_AGRPL</name>
<dbReference type="EC" id="2.3.2.27" evidence="5"/>
<keyword evidence="21" id="KW-1185">Reference proteome</keyword>
<dbReference type="SMART" id="SM00184">
    <property type="entry name" value="RING"/>
    <property type="match status" value="1"/>
</dbReference>
<dbReference type="AlphaFoldDB" id="A0A1W4W9X0"/>
<organism evidence="21 22">
    <name type="scientific">Agrilus planipennis</name>
    <name type="common">Emerald ash borer</name>
    <name type="synonym">Agrilus marcopoli</name>
    <dbReference type="NCBI Taxonomy" id="224129"/>
    <lineage>
        <taxon>Eukaryota</taxon>
        <taxon>Metazoa</taxon>
        <taxon>Ecdysozoa</taxon>
        <taxon>Arthropoda</taxon>
        <taxon>Hexapoda</taxon>
        <taxon>Insecta</taxon>
        <taxon>Pterygota</taxon>
        <taxon>Neoptera</taxon>
        <taxon>Endopterygota</taxon>
        <taxon>Coleoptera</taxon>
        <taxon>Polyphaga</taxon>
        <taxon>Elateriformia</taxon>
        <taxon>Buprestoidea</taxon>
        <taxon>Buprestidae</taxon>
        <taxon>Agrilinae</taxon>
        <taxon>Agrilus</taxon>
    </lineage>
</organism>
<feature type="transmembrane region" description="Helical" evidence="19">
    <location>
        <begin position="148"/>
        <end position="170"/>
    </location>
</feature>
<dbReference type="KEGG" id="apln:108733953"/>
<dbReference type="Pfam" id="PF04757">
    <property type="entry name" value="Pex2_Pex12"/>
    <property type="match status" value="1"/>
</dbReference>
<evidence type="ECO:0000256" key="6">
    <source>
        <dbReference type="ARBA" id="ARBA00022448"/>
    </source>
</evidence>
<keyword evidence="7" id="KW-0962">Peroxisome biogenesis</keyword>
<gene>
    <name evidence="22" type="primary">LOC108733953</name>
</gene>
<evidence type="ECO:0000256" key="18">
    <source>
        <dbReference type="PROSITE-ProRule" id="PRU00175"/>
    </source>
</evidence>
<evidence type="ECO:0000256" key="10">
    <source>
        <dbReference type="ARBA" id="ARBA00022723"/>
    </source>
</evidence>
<evidence type="ECO:0000256" key="16">
    <source>
        <dbReference type="ARBA" id="ARBA00023136"/>
    </source>
</evidence>
<evidence type="ECO:0000256" key="14">
    <source>
        <dbReference type="ARBA" id="ARBA00022927"/>
    </source>
</evidence>
<dbReference type="InterPro" id="IPR025654">
    <property type="entry name" value="PEX2/10"/>
</dbReference>
<keyword evidence="14" id="KW-0653">Protein transport</keyword>
<evidence type="ECO:0000256" key="11">
    <source>
        <dbReference type="ARBA" id="ARBA00022771"/>
    </source>
</evidence>
<protein>
    <recommendedName>
        <fullName evidence="5">RING-type E3 ubiquitin transferase</fullName>
        <ecNumber evidence="5">2.3.2.27</ecNumber>
    </recommendedName>
</protein>
<dbReference type="SUPFAM" id="SSF57850">
    <property type="entry name" value="RING/U-box"/>
    <property type="match status" value="1"/>
</dbReference>
<dbReference type="RefSeq" id="XP_018320824.1">
    <property type="nucleotide sequence ID" value="XM_018465322.2"/>
</dbReference>
<dbReference type="GO" id="GO:0016558">
    <property type="term" value="P:protein import into peroxisome matrix"/>
    <property type="evidence" value="ECO:0007669"/>
    <property type="project" value="InterPro"/>
</dbReference>
<feature type="domain" description="RING-type" evidence="20">
    <location>
        <begin position="230"/>
        <end position="268"/>
    </location>
</feature>
<evidence type="ECO:0000256" key="9">
    <source>
        <dbReference type="ARBA" id="ARBA00022692"/>
    </source>
</evidence>
<evidence type="ECO:0000256" key="3">
    <source>
        <dbReference type="ARBA" id="ARBA00004906"/>
    </source>
</evidence>
<dbReference type="PANTHER" id="PTHR23350:SF0">
    <property type="entry name" value="PEROXISOME BIOGENESIS FACTOR 10"/>
    <property type="match status" value="1"/>
</dbReference>
<dbReference type="GO" id="GO:0008270">
    <property type="term" value="F:zinc ion binding"/>
    <property type="evidence" value="ECO:0007669"/>
    <property type="project" value="UniProtKB-KW"/>
</dbReference>
<keyword evidence="16 19" id="KW-0472">Membrane</keyword>
<evidence type="ECO:0000256" key="4">
    <source>
        <dbReference type="ARBA" id="ARBA00008704"/>
    </source>
</evidence>
<dbReference type="PANTHER" id="PTHR23350">
    <property type="entry name" value="PEROXISOME ASSEMBLY PROTEIN 10"/>
    <property type="match status" value="1"/>
</dbReference>
<dbReference type="InParanoid" id="A0A1W4W9X0"/>
<comment type="catalytic activity">
    <reaction evidence="1">
        <text>S-ubiquitinyl-[E2 ubiquitin-conjugating enzyme]-L-cysteine + [acceptor protein]-L-lysine = [E2 ubiquitin-conjugating enzyme]-L-cysteine + N(6)-ubiquitinyl-[acceptor protein]-L-lysine.</text>
        <dbReference type="EC" id="2.3.2.27"/>
    </reaction>
</comment>
<dbReference type="InterPro" id="IPR017907">
    <property type="entry name" value="Znf_RING_CS"/>
</dbReference>
<dbReference type="InterPro" id="IPR001841">
    <property type="entry name" value="Znf_RING"/>
</dbReference>
<evidence type="ECO:0000313" key="22">
    <source>
        <dbReference type="RefSeq" id="XP_018320824.1"/>
    </source>
</evidence>
<evidence type="ECO:0000256" key="17">
    <source>
        <dbReference type="ARBA" id="ARBA00023140"/>
    </source>
</evidence>
<dbReference type="Proteomes" id="UP000192223">
    <property type="component" value="Unplaced"/>
</dbReference>
<dbReference type="STRING" id="224129.A0A1W4W9X0"/>
<proteinExistence type="inferred from homology"/>
<dbReference type="GeneID" id="108733953"/>
<dbReference type="OrthoDB" id="6270329at2759"/>
<comment type="subcellular location">
    <subcellularLocation>
        <location evidence="2">Peroxisome membrane</location>
        <topology evidence="2">Multi-pass membrane protein</topology>
    </subcellularLocation>
</comment>
<evidence type="ECO:0000256" key="12">
    <source>
        <dbReference type="ARBA" id="ARBA00022786"/>
    </source>
</evidence>
<comment type="similarity">
    <text evidence="4">Belongs to the pex2/pex10/pex12 family.</text>
</comment>
<dbReference type="InterPro" id="IPR013083">
    <property type="entry name" value="Znf_RING/FYVE/PHD"/>
</dbReference>
<keyword evidence="17" id="KW-0576">Peroxisome</keyword>
<evidence type="ECO:0000256" key="5">
    <source>
        <dbReference type="ARBA" id="ARBA00012483"/>
    </source>
</evidence>
<dbReference type="GO" id="GO:0061630">
    <property type="term" value="F:ubiquitin protein ligase activity"/>
    <property type="evidence" value="ECO:0007669"/>
    <property type="project" value="UniProtKB-EC"/>
</dbReference>
<evidence type="ECO:0000313" key="21">
    <source>
        <dbReference type="Proteomes" id="UP000192223"/>
    </source>
</evidence>
<reference evidence="22" key="1">
    <citation type="submission" date="2025-08" db="UniProtKB">
        <authorList>
            <consortium name="RefSeq"/>
        </authorList>
    </citation>
    <scope>IDENTIFICATION</scope>
    <source>
        <tissue evidence="22">Entire body</tissue>
    </source>
</reference>
<evidence type="ECO:0000256" key="8">
    <source>
        <dbReference type="ARBA" id="ARBA00022679"/>
    </source>
</evidence>
<dbReference type="PROSITE" id="PS00518">
    <property type="entry name" value="ZF_RING_1"/>
    <property type="match status" value="1"/>
</dbReference>
<evidence type="ECO:0000256" key="19">
    <source>
        <dbReference type="SAM" id="Phobius"/>
    </source>
</evidence>
<dbReference type="FunCoup" id="A0A1W4W9X0">
    <property type="interactions" value="1593"/>
</dbReference>
<evidence type="ECO:0000256" key="15">
    <source>
        <dbReference type="ARBA" id="ARBA00022989"/>
    </source>
</evidence>
<dbReference type="GO" id="GO:0005778">
    <property type="term" value="C:peroxisomal membrane"/>
    <property type="evidence" value="ECO:0007669"/>
    <property type="project" value="UniProtKB-SubCell"/>
</dbReference>
<feature type="transmembrane region" description="Helical" evidence="19">
    <location>
        <begin position="182"/>
        <end position="200"/>
    </location>
</feature>
<keyword evidence="13" id="KW-0862">Zinc</keyword>
<dbReference type="Pfam" id="PF13920">
    <property type="entry name" value="zf-C3HC4_3"/>
    <property type="match status" value="1"/>
</dbReference>
<evidence type="ECO:0000259" key="20">
    <source>
        <dbReference type="PROSITE" id="PS50089"/>
    </source>
</evidence>
<keyword evidence="11 18" id="KW-0863">Zinc-finger</keyword>
<keyword evidence="15 19" id="KW-1133">Transmembrane helix</keyword>
<keyword evidence="9 19" id="KW-0812">Transmembrane</keyword>
<evidence type="ECO:0000256" key="13">
    <source>
        <dbReference type="ARBA" id="ARBA00022833"/>
    </source>
</evidence>
<dbReference type="InterPro" id="IPR006845">
    <property type="entry name" value="Pex_N"/>
</dbReference>